<dbReference type="GO" id="GO:0044732">
    <property type="term" value="C:mitotic spindle pole body"/>
    <property type="evidence" value="ECO:0007669"/>
    <property type="project" value="TreeGrafter"/>
</dbReference>
<comment type="similarity">
    <text evidence="4">Belongs to the DASH complex ASK1 family.</text>
</comment>
<evidence type="ECO:0000256" key="2">
    <source>
        <dbReference type="ARBA" id="ARBA00004186"/>
    </source>
</evidence>
<feature type="region of interest" description="Disordered" evidence="16">
    <location>
        <begin position="426"/>
        <end position="449"/>
    </location>
</feature>
<keyword evidence="9" id="KW-0493">Microtubule</keyword>
<evidence type="ECO:0000256" key="13">
    <source>
        <dbReference type="ARBA" id="ARBA00023242"/>
    </source>
</evidence>
<evidence type="ECO:0000256" key="3">
    <source>
        <dbReference type="ARBA" id="ARBA00004629"/>
    </source>
</evidence>
<dbReference type="GO" id="GO:0042729">
    <property type="term" value="C:DASH complex"/>
    <property type="evidence" value="ECO:0007669"/>
    <property type="project" value="InterPro"/>
</dbReference>
<comment type="caution">
    <text evidence="17">The sequence shown here is derived from an EMBL/GenBank/DDBJ whole genome shotgun (WGS) entry which is preliminary data.</text>
</comment>
<protein>
    <recommendedName>
        <fullName evidence="5">DASH complex subunit ASK1</fullName>
    </recommendedName>
</protein>
<evidence type="ECO:0000256" key="12">
    <source>
        <dbReference type="ARBA" id="ARBA00023212"/>
    </source>
</evidence>
<keyword evidence="14" id="KW-0131">Cell cycle</keyword>
<dbReference type="OrthoDB" id="5573898at2759"/>
<keyword evidence="12" id="KW-0206">Cytoskeleton</keyword>
<dbReference type="Proteomes" id="UP000242875">
    <property type="component" value="Unassembled WGS sequence"/>
</dbReference>
<dbReference type="GO" id="GO:0051301">
    <property type="term" value="P:cell division"/>
    <property type="evidence" value="ECO:0007669"/>
    <property type="project" value="UniProtKB-KW"/>
</dbReference>
<reference evidence="17 18" key="1">
    <citation type="journal article" date="2017" name="Mycologia">
        <title>Bifiguratus adelaidae, gen. et sp. nov., a new member of Mucoromycotina in endophytic and soil-dwelling habitats.</title>
        <authorList>
            <person name="Torres-Cruz T.J."/>
            <person name="Billingsley Tobias T.L."/>
            <person name="Almatruk M."/>
            <person name="Hesse C."/>
            <person name="Kuske C.R."/>
            <person name="Desiro A."/>
            <person name="Benucci G.M."/>
            <person name="Bonito G."/>
            <person name="Stajich J.E."/>
            <person name="Dunlap C."/>
            <person name="Arnold A.E."/>
            <person name="Porras-Alfaro A."/>
        </authorList>
    </citation>
    <scope>NUCLEOTIDE SEQUENCE [LARGE SCALE GENOMIC DNA]</scope>
    <source>
        <strain evidence="17 18">AZ0501</strain>
    </source>
</reference>
<dbReference type="EMBL" id="MVBO01000007">
    <property type="protein sequence ID" value="OZJ06060.1"/>
    <property type="molecule type" value="Genomic_DNA"/>
</dbReference>
<evidence type="ECO:0000256" key="16">
    <source>
        <dbReference type="SAM" id="MobiDB-lite"/>
    </source>
</evidence>
<evidence type="ECO:0000256" key="7">
    <source>
        <dbReference type="ARBA" id="ARBA00022490"/>
    </source>
</evidence>
<keyword evidence="10" id="KW-0498">Mitosis</keyword>
<evidence type="ECO:0000256" key="1">
    <source>
        <dbReference type="ARBA" id="ARBA00004123"/>
    </source>
</evidence>
<evidence type="ECO:0000256" key="6">
    <source>
        <dbReference type="ARBA" id="ARBA00022454"/>
    </source>
</evidence>
<feature type="region of interest" description="Disordered" evidence="16">
    <location>
        <begin position="286"/>
        <end position="351"/>
    </location>
</feature>
<feature type="compositionally biased region" description="Pro residues" evidence="16">
    <location>
        <begin position="309"/>
        <end position="318"/>
    </location>
</feature>
<feature type="compositionally biased region" description="Polar residues" evidence="16">
    <location>
        <begin position="529"/>
        <end position="540"/>
    </location>
</feature>
<dbReference type="GO" id="GO:0008608">
    <property type="term" value="P:attachment of spindle microtubules to kinetochore"/>
    <property type="evidence" value="ECO:0007669"/>
    <property type="project" value="InterPro"/>
</dbReference>
<keyword evidence="13" id="KW-0539">Nucleus</keyword>
<evidence type="ECO:0000256" key="5">
    <source>
        <dbReference type="ARBA" id="ARBA00014520"/>
    </source>
</evidence>
<evidence type="ECO:0000256" key="4">
    <source>
        <dbReference type="ARBA" id="ARBA00010731"/>
    </source>
</evidence>
<feature type="compositionally biased region" description="Basic and acidic residues" evidence="16">
    <location>
        <begin position="200"/>
        <end position="209"/>
    </location>
</feature>
<keyword evidence="6" id="KW-0158">Chromosome</keyword>
<keyword evidence="18" id="KW-1185">Reference proteome</keyword>
<feature type="region of interest" description="Disordered" evidence="16">
    <location>
        <begin position="200"/>
        <end position="233"/>
    </location>
</feature>
<feature type="region of interest" description="Disordered" evidence="16">
    <location>
        <begin position="500"/>
        <end position="552"/>
    </location>
</feature>
<organism evidence="17 18">
    <name type="scientific">Bifiguratus adelaidae</name>
    <dbReference type="NCBI Taxonomy" id="1938954"/>
    <lineage>
        <taxon>Eukaryota</taxon>
        <taxon>Fungi</taxon>
        <taxon>Fungi incertae sedis</taxon>
        <taxon>Mucoromycota</taxon>
        <taxon>Mucoromycotina</taxon>
        <taxon>Endogonomycetes</taxon>
        <taxon>Endogonales</taxon>
        <taxon>Endogonales incertae sedis</taxon>
        <taxon>Bifiguratus</taxon>
    </lineage>
</organism>
<keyword evidence="8" id="KW-0132">Cell division</keyword>
<evidence type="ECO:0000256" key="14">
    <source>
        <dbReference type="ARBA" id="ARBA00023306"/>
    </source>
</evidence>
<feature type="region of interest" description="Disordered" evidence="16">
    <location>
        <begin position="140"/>
        <end position="186"/>
    </location>
</feature>
<dbReference type="InterPro" id="IPR013964">
    <property type="entry name" value="DASH_Ask1"/>
</dbReference>
<dbReference type="Pfam" id="PF08655">
    <property type="entry name" value="DASH_Ask1"/>
    <property type="match status" value="1"/>
</dbReference>
<sequence length="552" mass="60979">MADLSTEQIHSELEKLEQNITLTLQSVDQNFAQCHHVVSTKILPQVEKYAQASKQIWDGSKYWLYFFQSLETSRAADGTEDNAEGAIHAPTPLSASSVQSRHNSLRVNNWDDDLSASPWERLKREMDSFSDLSSIAPATRVRANGDSSVERSSILRRANRSKMSNEPSHLGHVTTPGQLSPPPNDETFTLADLQPTERVAEASKADKQQDASLSIIRPPSTPHRSTTIDDDDFFNNLPYSPPRTMQFAIPQSMLLRTPAKQAAKSIVEDILKSAGEGNLKVYDEAMKSAQKQQSAKRRKQSAKENRRPPGTPIPPPPNSEQSRIPRSAVKRVTGDQSPSDNRSNADRSALVPTPSNYLARFAELEADDAEVERHLEMISKLSPFSVKTDVSANKSHASIKPEQYDTSFFEHGPNDESVTVALNQSTMSKTPGAPSRQASVQPHPSESINERPVMFLEDDETGVVGIGSPCPPANWLNQSPKSPFALVGSPTLHRVFDEANRDIRPMHRSSSKASSLDVSMVDQGMPRSENLTETFGTWQQVPEDGFSSDENM</sequence>
<keyword evidence="11" id="KW-0995">Kinetochore</keyword>
<feature type="region of interest" description="Disordered" evidence="16">
    <location>
        <begin position="77"/>
        <end position="100"/>
    </location>
</feature>
<name>A0A261Y5Z4_9FUNG</name>
<dbReference type="AlphaFoldDB" id="A0A261Y5Z4"/>
<keyword evidence="15" id="KW-0137">Centromere</keyword>
<comment type="subcellular location">
    <subcellularLocation>
        <location evidence="3">Chromosome</location>
        <location evidence="3">Centromere</location>
        <location evidence="3">Kinetochore</location>
    </subcellularLocation>
    <subcellularLocation>
        <location evidence="2">Cytoplasm</location>
        <location evidence="2">Cytoskeleton</location>
        <location evidence="2">Spindle</location>
    </subcellularLocation>
    <subcellularLocation>
        <location evidence="1">Nucleus</location>
    </subcellularLocation>
</comment>
<evidence type="ECO:0000313" key="17">
    <source>
        <dbReference type="EMBL" id="OZJ06060.1"/>
    </source>
</evidence>
<evidence type="ECO:0000256" key="15">
    <source>
        <dbReference type="ARBA" id="ARBA00023328"/>
    </source>
</evidence>
<dbReference type="GO" id="GO:0005874">
    <property type="term" value="C:microtubule"/>
    <property type="evidence" value="ECO:0007669"/>
    <property type="project" value="UniProtKB-KW"/>
</dbReference>
<gene>
    <name evidence="17" type="ORF">BZG36_01089</name>
</gene>
<evidence type="ECO:0000313" key="18">
    <source>
        <dbReference type="Proteomes" id="UP000242875"/>
    </source>
</evidence>
<accession>A0A261Y5Z4</accession>
<evidence type="ECO:0000256" key="9">
    <source>
        <dbReference type="ARBA" id="ARBA00022701"/>
    </source>
</evidence>
<evidence type="ECO:0000256" key="8">
    <source>
        <dbReference type="ARBA" id="ARBA00022618"/>
    </source>
</evidence>
<dbReference type="PANTHER" id="PTHR28200:SF1">
    <property type="entry name" value="DASH COMPLEX SUBUNIT ASK1"/>
    <property type="match status" value="1"/>
</dbReference>
<evidence type="ECO:0000256" key="10">
    <source>
        <dbReference type="ARBA" id="ARBA00022776"/>
    </source>
</evidence>
<keyword evidence="7" id="KW-0963">Cytoplasm</keyword>
<proteinExistence type="inferred from homology"/>
<evidence type="ECO:0000256" key="11">
    <source>
        <dbReference type="ARBA" id="ARBA00022838"/>
    </source>
</evidence>
<dbReference type="PANTHER" id="PTHR28200">
    <property type="entry name" value="DASH COMPLEX SUBUNIT ASK1"/>
    <property type="match status" value="1"/>
</dbReference>
<feature type="compositionally biased region" description="Polar residues" evidence="16">
    <location>
        <begin position="436"/>
        <end position="447"/>
    </location>
</feature>
<dbReference type="GO" id="GO:0072686">
    <property type="term" value="C:mitotic spindle"/>
    <property type="evidence" value="ECO:0007669"/>
    <property type="project" value="InterPro"/>
</dbReference>